<accession>A0ABW0VHV2</accession>
<feature type="region of interest" description="Disordered" evidence="1">
    <location>
        <begin position="132"/>
        <end position="154"/>
    </location>
</feature>
<dbReference type="EMBL" id="JBHSOC010000070">
    <property type="protein sequence ID" value="MFC5645450.1"/>
    <property type="molecule type" value="Genomic_DNA"/>
</dbReference>
<comment type="caution">
    <text evidence="2">The sequence shown here is derived from an EMBL/GenBank/DDBJ whole genome shotgun (WGS) entry which is preliminary data.</text>
</comment>
<feature type="compositionally biased region" description="Low complexity" evidence="1">
    <location>
        <begin position="132"/>
        <end position="149"/>
    </location>
</feature>
<organism evidence="2 3">
    <name type="scientific">Kitasatospora cinereorecta</name>
    <dbReference type="NCBI Taxonomy" id="285560"/>
    <lineage>
        <taxon>Bacteria</taxon>
        <taxon>Bacillati</taxon>
        <taxon>Actinomycetota</taxon>
        <taxon>Actinomycetes</taxon>
        <taxon>Kitasatosporales</taxon>
        <taxon>Streptomycetaceae</taxon>
        <taxon>Kitasatospora</taxon>
    </lineage>
</organism>
<reference evidence="3" key="1">
    <citation type="journal article" date="2019" name="Int. J. Syst. Evol. Microbiol.">
        <title>The Global Catalogue of Microorganisms (GCM) 10K type strain sequencing project: providing services to taxonomists for standard genome sequencing and annotation.</title>
        <authorList>
            <consortium name="The Broad Institute Genomics Platform"/>
            <consortium name="The Broad Institute Genome Sequencing Center for Infectious Disease"/>
            <person name="Wu L."/>
            <person name="Ma J."/>
        </authorList>
    </citation>
    <scope>NUCLEOTIDE SEQUENCE [LARGE SCALE GENOMIC DNA]</scope>
    <source>
        <strain evidence="3">CGMCC 4.1622</strain>
    </source>
</reference>
<name>A0ABW0VHV2_9ACTN</name>
<evidence type="ECO:0000313" key="2">
    <source>
        <dbReference type="EMBL" id="MFC5645450.1"/>
    </source>
</evidence>
<protein>
    <submittedName>
        <fullName evidence="2">Uncharacterized protein</fullName>
    </submittedName>
</protein>
<dbReference type="Proteomes" id="UP001596066">
    <property type="component" value="Unassembled WGS sequence"/>
</dbReference>
<proteinExistence type="predicted"/>
<feature type="non-terminal residue" evidence="2">
    <location>
        <position position="1"/>
    </location>
</feature>
<gene>
    <name evidence="2" type="ORF">ACFPZF_29400</name>
</gene>
<evidence type="ECO:0000256" key="1">
    <source>
        <dbReference type="SAM" id="MobiDB-lite"/>
    </source>
</evidence>
<keyword evidence="3" id="KW-1185">Reference proteome</keyword>
<evidence type="ECO:0000313" key="3">
    <source>
        <dbReference type="Proteomes" id="UP001596066"/>
    </source>
</evidence>
<sequence length="179" mass="17097">AQTGEGAAGGGSTVTLVVGTRLAAGGAARIGLLVVPHRDGARYFCAPARCGTTSRPILAAPPAASRVPTTSVTVEPPPAAPSPVCAPPLGTAVTCAPGVRDGAAGLGTAVGAADRVAVGVAGTADGLALPSANATAPGSASAPTAATETRASRGARRADRVDDIGFLRLLVTCDPVATG</sequence>